<dbReference type="PROSITE" id="PS00965">
    <property type="entry name" value="PMI_I_1"/>
    <property type="match status" value="1"/>
</dbReference>
<accession>A0A1X0NUN2</accession>
<dbReference type="GO" id="GO:0008270">
    <property type="term" value="F:zinc ion binding"/>
    <property type="evidence" value="ECO:0007669"/>
    <property type="project" value="InterPro"/>
</dbReference>
<dbReference type="OrthoDB" id="6605218at2759"/>
<feature type="binding site" evidence="9">
    <location>
        <position position="105"/>
    </location>
    <ligand>
        <name>Zn(2+)</name>
        <dbReference type="ChEBI" id="CHEBI:29105"/>
    </ligand>
</feature>
<keyword evidence="13" id="KW-1185">Reference proteome</keyword>
<evidence type="ECO:0000256" key="3">
    <source>
        <dbReference type="ARBA" id="ARBA00010772"/>
    </source>
</evidence>
<evidence type="ECO:0000256" key="5">
    <source>
        <dbReference type="ARBA" id="ARBA00022723"/>
    </source>
</evidence>
<dbReference type="EMBL" id="NBCO01000017">
    <property type="protein sequence ID" value="ORC88321.1"/>
    <property type="molecule type" value="Genomic_DNA"/>
</dbReference>
<dbReference type="SUPFAM" id="SSF51182">
    <property type="entry name" value="RmlC-like cupins"/>
    <property type="match status" value="1"/>
</dbReference>
<dbReference type="EC" id="5.3.1.8" evidence="4"/>
<dbReference type="Gene3D" id="2.60.120.10">
    <property type="entry name" value="Jelly Rolls"/>
    <property type="match status" value="2"/>
</dbReference>
<evidence type="ECO:0000256" key="9">
    <source>
        <dbReference type="PIRSR" id="PIRSR001480-2"/>
    </source>
</evidence>
<comment type="similarity">
    <text evidence="3">Belongs to the mannose-6-phosphate isomerase type 1 family.</text>
</comment>
<dbReference type="InterPro" id="IPR016305">
    <property type="entry name" value="Mannose-6-P_Isomerase"/>
</dbReference>
<dbReference type="UniPathway" id="UPA00126">
    <property type="reaction ID" value="UER00423"/>
</dbReference>
<comment type="catalytic activity">
    <reaction evidence="1">
        <text>D-mannose 6-phosphate = D-fructose 6-phosphate</text>
        <dbReference type="Rhea" id="RHEA:12356"/>
        <dbReference type="ChEBI" id="CHEBI:58735"/>
        <dbReference type="ChEBI" id="CHEBI:61527"/>
        <dbReference type="EC" id="5.3.1.8"/>
    </reaction>
</comment>
<protein>
    <recommendedName>
        <fullName evidence="4">mannose-6-phosphate isomerase</fullName>
        <ecNumber evidence="4">5.3.1.8</ecNumber>
    </recommendedName>
</protein>
<reference evidence="12 13" key="1">
    <citation type="submission" date="2017-03" db="EMBL/GenBank/DDBJ databases">
        <title>An alternative strategy for trypanosome survival in the mammalian bloodstream revealed through genome and transcriptome analysis of the ubiquitous bovine parasite Trypanosoma (Megatrypanum) theileri.</title>
        <authorList>
            <person name="Kelly S."/>
            <person name="Ivens A."/>
            <person name="Mott A."/>
            <person name="O'Neill E."/>
            <person name="Emms D."/>
            <person name="Macleod O."/>
            <person name="Voorheis P."/>
            <person name="Matthews J."/>
            <person name="Matthews K."/>
            <person name="Carrington M."/>
        </authorList>
    </citation>
    <scope>NUCLEOTIDE SEQUENCE [LARGE SCALE GENOMIC DNA]</scope>
    <source>
        <strain evidence="12">Edinburgh</strain>
    </source>
</reference>
<feature type="binding site" evidence="9">
    <location>
        <position position="258"/>
    </location>
    <ligand>
        <name>Zn(2+)</name>
        <dbReference type="ChEBI" id="CHEBI:29105"/>
    </ligand>
</feature>
<dbReference type="GO" id="GO:0004476">
    <property type="term" value="F:mannose-6-phosphate isomerase activity"/>
    <property type="evidence" value="ECO:0007669"/>
    <property type="project" value="UniProtKB-EC"/>
</dbReference>
<feature type="domain" description="Phosphomannose isomerase type I catalytic" evidence="10">
    <location>
        <begin position="4"/>
        <end position="147"/>
    </location>
</feature>
<feature type="binding site" evidence="9">
    <location>
        <position position="130"/>
    </location>
    <ligand>
        <name>Zn(2+)</name>
        <dbReference type="ChEBI" id="CHEBI:29105"/>
    </ligand>
</feature>
<evidence type="ECO:0000259" key="10">
    <source>
        <dbReference type="Pfam" id="PF20511"/>
    </source>
</evidence>
<dbReference type="Gene3D" id="1.10.441.10">
    <property type="entry name" value="Phosphomannose Isomerase, domain 2"/>
    <property type="match status" value="1"/>
</dbReference>
<dbReference type="PANTHER" id="PTHR10309">
    <property type="entry name" value="MANNOSE-6-PHOSPHATE ISOMERASE"/>
    <property type="match status" value="1"/>
</dbReference>
<keyword evidence="5 9" id="KW-0479">Metal-binding</keyword>
<keyword evidence="7 12" id="KW-0413">Isomerase</keyword>
<dbReference type="Proteomes" id="UP000192257">
    <property type="component" value="Unassembled WGS sequence"/>
</dbReference>
<dbReference type="Pfam" id="PF20511">
    <property type="entry name" value="PMI_typeI_cat"/>
    <property type="match status" value="1"/>
</dbReference>
<dbReference type="CDD" id="cd07011">
    <property type="entry name" value="cupin_PMI_type_I_N"/>
    <property type="match status" value="1"/>
</dbReference>
<feature type="active site" evidence="8">
    <location>
        <position position="277"/>
    </location>
</feature>
<evidence type="ECO:0000259" key="11">
    <source>
        <dbReference type="Pfam" id="PF20512"/>
    </source>
</evidence>
<evidence type="ECO:0000256" key="1">
    <source>
        <dbReference type="ARBA" id="ARBA00000757"/>
    </source>
</evidence>
<evidence type="ECO:0000256" key="7">
    <source>
        <dbReference type="ARBA" id="ARBA00023235"/>
    </source>
</evidence>
<dbReference type="InterPro" id="IPR046457">
    <property type="entry name" value="PMI_typeI_cat"/>
</dbReference>
<gene>
    <name evidence="12" type="ORF">TM35_000171930</name>
</gene>
<dbReference type="InterPro" id="IPR014710">
    <property type="entry name" value="RmlC-like_jellyroll"/>
</dbReference>
<evidence type="ECO:0000313" key="12">
    <source>
        <dbReference type="EMBL" id="ORC88321.1"/>
    </source>
</evidence>
<dbReference type="PIRSF" id="PIRSF001480">
    <property type="entry name" value="Mannose-6-phosphate_isomerase"/>
    <property type="match status" value="1"/>
</dbReference>
<organism evidence="12 13">
    <name type="scientific">Trypanosoma theileri</name>
    <dbReference type="NCBI Taxonomy" id="67003"/>
    <lineage>
        <taxon>Eukaryota</taxon>
        <taxon>Discoba</taxon>
        <taxon>Euglenozoa</taxon>
        <taxon>Kinetoplastea</taxon>
        <taxon>Metakinetoplastina</taxon>
        <taxon>Trypanosomatida</taxon>
        <taxon>Trypanosomatidae</taxon>
        <taxon>Trypanosoma</taxon>
    </lineage>
</organism>
<name>A0A1X0NUN2_9TRYP</name>
<dbReference type="Pfam" id="PF20512">
    <property type="entry name" value="PMI_typeI_hel"/>
    <property type="match status" value="1"/>
</dbReference>
<keyword evidence="6 9" id="KW-0862">Zinc</keyword>
<dbReference type="PANTHER" id="PTHR10309:SF0">
    <property type="entry name" value="MANNOSE-6-PHOSPHATE ISOMERASE"/>
    <property type="match status" value="1"/>
</dbReference>
<dbReference type="GO" id="GO:0005829">
    <property type="term" value="C:cytosol"/>
    <property type="evidence" value="ECO:0007669"/>
    <property type="project" value="TreeGrafter"/>
</dbReference>
<dbReference type="NCBIfam" id="TIGR00218">
    <property type="entry name" value="manA"/>
    <property type="match status" value="1"/>
</dbReference>
<dbReference type="InterPro" id="IPR001250">
    <property type="entry name" value="Man6P_Isoase-1"/>
</dbReference>
<dbReference type="GO" id="GO:0009298">
    <property type="term" value="P:GDP-mannose biosynthetic process"/>
    <property type="evidence" value="ECO:0007669"/>
    <property type="project" value="UniProtKB-UniPathway"/>
</dbReference>
<comment type="caution">
    <text evidence="12">The sequence shown here is derived from an EMBL/GenBank/DDBJ whole genome shotgun (WGS) entry which is preliminary data.</text>
</comment>
<comment type="cofactor">
    <cofactor evidence="9">
        <name>Zn(2+)</name>
        <dbReference type="ChEBI" id="CHEBI:29105"/>
    </cofactor>
    <text evidence="9">Binds 1 zinc ion per subunit.</text>
</comment>
<feature type="domain" description="Phosphomannose isomerase type I helical insertion" evidence="11">
    <location>
        <begin position="174"/>
        <end position="239"/>
    </location>
</feature>
<dbReference type="AlphaFoldDB" id="A0A1X0NUN2"/>
<dbReference type="PROSITE" id="PS00966">
    <property type="entry name" value="PMI_I_2"/>
    <property type="match status" value="1"/>
</dbReference>
<comment type="pathway">
    <text evidence="2">Nucleotide-sugar biosynthesis; GDP-alpha-D-mannose biosynthesis; alpha-D-mannose 1-phosphate from D-fructose 6-phosphate: step 1/2.</text>
</comment>
<dbReference type="GO" id="GO:0005975">
    <property type="term" value="P:carbohydrate metabolic process"/>
    <property type="evidence" value="ECO:0007669"/>
    <property type="project" value="InterPro"/>
</dbReference>
<sequence>MTNLVKLNCGVQHYDWGKAAADSFVARMKHETTSDKKFAELWVGTHVNCPSRLLSGELLSDFLRQPAVASHFFSPIQQKQPEFRDTVPFLLKILSIRTALSIQAHPNKKLAEKLFRENPSKYKDPNHKPELIVALTHFEALCCFRPLKDILNMLQAVPSLTTLLSVSIANVKNMSEKEAIKSLMTHMYTLDAEEHTKALREHAAAVSKKGKSASTEDLIFLRLMSQYPDDIGCWMIYFLNYVQMEPGEGLFLSDSEPHAYLFGDGVEIMASSDNVVRAGLTPKWKDVPTLLSMLKYSTNGLEQAFYSRYQNPDKEGWEVQQYCPPQEFPEFSLYRIEYSGQSKGETCISIPTIGLGFCLAGECVVNGTPVVEGDCFAVPYGSVTCSANGHCLLFIASMNNIFDKISKV</sequence>
<dbReference type="VEuPathDB" id="TriTrypDB:TM35_000171930"/>
<feature type="binding site" evidence="9">
    <location>
        <position position="103"/>
    </location>
    <ligand>
        <name>Zn(2+)</name>
        <dbReference type="ChEBI" id="CHEBI:29105"/>
    </ligand>
</feature>
<dbReference type="PRINTS" id="PR00714">
    <property type="entry name" value="MAN6PISMRASE"/>
</dbReference>
<evidence type="ECO:0000256" key="4">
    <source>
        <dbReference type="ARBA" id="ARBA00011956"/>
    </source>
</evidence>
<evidence type="ECO:0000313" key="13">
    <source>
        <dbReference type="Proteomes" id="UP000192257"/>
    </source>
</evidence>
<dbReference type="STRING" id="67003.A0A1X0NUN2"/>
<proteinExistence type="inferred from homology"/>
<dbReference type="RefSeq" id="XP_028882387.1">
    <property type="nucleotide sequence ID" value="XM_029026272.1"/>
</dbReference>
<evidence type="ECO:0000256" key="6">
    <source>
        <dbReference type="ARBA" id="ARBA00022833"/>
    </source>
</evidence>
<evidence type="ECO:0000256" key="2">
    <source>
        <dbReference type="ARBA" id="ARBA00004666"/>
    </source>
</evidence>
<dbReference type="InterPro" id="IPR011051">
    <property type="entry name" value="RmlC_Cupin_sf"/>
</dbReference>
<evidence type="ECO:0000256" key="8">
    <source>
        <dbReference type="PIRSR" id="PIRSR001480-1"/>
    </source>
</evidence>
<dbReference type="InterPro" id="IPR046458">
    <property type="entry name" value="PMI_typeI_hel"/>
</dbReference>
<dbReference type="GeneID" id="39986052"/>
<dbReference type="InterPro" id="IPR018050">
    <property type="entry name" value="Pmannose_isomerase-type1_CS"/>
</dbReference>